<keyword evidence="2" id="KW-1185">Reference proteome</keyword>
<evidence type="ECO:0000313" key="1">
    <source>
        <dbReference type="EMBL" id="GGL14225.1"/>
    </source>
</evidence>
<sequence length="84" mass="9489">MVRQFRGRRHDRRLLEHGLRARVGADTVIDYRAQNFEHHLDVYDLVPDSLGGEKLEKRLWVLKPGGKAIGIAGPPTPRSPARPA</sequence>
<evidence type="ECO:0000313" key="2">
    <source>
        <dbReference type="Proteomes" id="UP000637788"/>
    </source>
</evidence>
<comment type="caution">
    <text evidence="1">The sequence shown here is derived from an EMBL/GenBank/DDBJ whole genome shotgun (WGS) entry which is preliminary data.</text>
</comment>
<reference evidence="1" key="2">
    <citation type="submission" date="2020-09" db="EMBL/GenBank/DDBJ databases">
        <authorList>
            <person name="Sun Q."/>
            <person name="Ohkuma M."/>
        </authorList>
    </citation>
    <scope>NUCLEOTIDE SEQUENCE</scope>
    <source>
        <strain evidence="1">JCM 3035</strain>
    </source>
</reference>
<dbReference type="Pfam" id="PF13602">
    <property type="entry name" value="ADH_zinc_N_2"/>
    <property type="match status" value="1"/>
</dbReference>
<organism evidence="1 2">
    <name type="scientific">Streptomyces flaveus</name>
    <dbReference type="NCBI Taxonomy" id="66370"/>
    <lineage>
        <taxon>Bacteria</taxon>
        <taxon>Bacillati</taxon>
        <taxon>Actinomycetota</taxon>
        <taxon>Actinomycetes</taxon>
        <taxon>Kitasatosporales</taxon>
        <taxon>Streptomycetaceae</taxon>
        <taxon>Streptomyces</taxon>
        <taxon>Streptomyces aurantiacus group</taxon>
    </lineage>
</organism>
<protein>
    <submittedName>
        <fullName evidence="1">Uncharacterized protein</fullName>
    </submittedName>
</protein>
<dbReference type="AlphaFoldDB" id="A0A917RM77"/>
<dbReference type="EMBL" id="BMPQ01000048">
    <property type="protein sequence ID" value="GGL14225.1"/>
    <property type="molecule type" value="Genomic_DNA"/>
</dbReference>
<dbReference type="SUPFAM" id="SSF51735">
    <property type="entry name" value="NAD(P)-binding Rossmann-fold domains"/>
    <property type="match status" value="1"/>
</dbReference>
<gene>
    <name evidence="1" type="ORF">GCM10010094_88860</name>
</gene>
<proteinExistence type="predicted"/>
<accession>A0A917RM77</accession>
<dbReference type="InterPro" id="IPR036291">
    <property type="entry name" value="NAD(P)-bd_dom_sf"/>
</dbReference>
<dbReference type="RefSeq" id="WP_246568836.1">
    <property type="nucleotide sequence ID" value="NZ_BMPQ01000048.1"/>
</dbReference>
<dbReference type="Gene3D" id="3.40.50.720">
    <property type="entry name" value="NAD(P)-binding Rossmann-like Domain"/>
    <property type="match status" value="1"/>
</dbReference>
<reference evidence="1" key="1">
    <citation type="journal article" date="2014" name="Int. J. Syst. Evol. Microbiol.">
        <title>Complete genome sequence of Corynebacterium casei LMG S-19264T (=DSM 44701T), isolated from a smear-ripened cheese.</title>
        <authorList>
            <consortium name="US DOE Joint Genome Institute (JGI-PGF)"/>
            <person name="Walter F."/>
            <person name="Albersmeier A."/>
            <person name="Kalinowski J."/>
            <person name="Ruckert C."/>
        </authorList>
    </citation>
    <scope>NUCLEOTIDE SEQUENCE</scope>
    <source>
        <strain evidence="1">JCM 3035</strain>
    </source>
</reference>
<name>A0A917RM77_9ACTN</name>
<dbReference type="Proteomes" id="UP000637788">
    <property type="component" value="Unassembled WGS sequence"/>
</dbReference>